<dbReference type="Proteomes" id="UP000772618">
    <property type="component" value="Unassembled WGS sequence"/>
</dbReference>
<dbReference type="RefSeq" id="WP_254152737.1">
    <property type="nucleotide sequence ID" value="NZ_JAHESD010000008.1"/>
</dbReference>
<protein>
    <recommendedName>
        <fullName evidence="3">Phytanoyl-CoA dioxygenase</fullName>
    </recommendedName>
</protein>
<gene>
    <name evidence="1" type="ORF">KK060_05745</name>
</gene>
<organism evidence="1 2">
    <name type="scientific">Chryseosolibacter indicus</name>
    <dbReference type="NCBI Taxonomy" id="2782351"/>
    <lineage>
        <taxon>Bacteria</taxon>
        <taxon>Pseudomonadati</taxon>
        <taxon>Bacteroidota</taxon>
        <taxon>Cytophagia</taxon>
        <taxon>Cytophagales</taxon>
        <taxon>Chryseotaleaceae</taxon>
        <taxon>Chryseosolibacter</taxon>
    </lineage>
</organism>
<accession>A0ABS5VN22</accession>
<name>A0ABS5VN22_9BACT</name>
<evidence type="ECO:0000313" key="1">
    <source>
        <dbReference type="EMBL" id="MBT1702771.1"/>
    </source>
</evidence>
<proteinExistence type="predicted"/>
<dbReference type="Gene3D" id="2.60.120.620">
    <property type="entry name" value="q2cbj1_9rhob like domain"/>
    <property type="match status" value="1"/>
</dbReference>
<evidence type="ECO:0000313" key="2">
    <source>
        <dbReference type="Proteomes" id="UP000772618"/>
    </source>
</evidence>
<evidence type="ECO:0008006" key="3">
    <source>
        <dbReference type="Google" id="ProtNLM"/>
    </source>
</evidence>
<dbReference type="SUPFAM" id="SSF51197">
    <property type="entry name" value="Clavaminate synthase-like"/>
    <property type="match status" value="1"/>
</dbReference>
<reference evidence="1 2" key="1">
    <citation type="submission" date="2021-05" db="EMBL/GenBank/DDBJ databases">
        <title>A Polyphasic approach of four new species of the genus Ohtaekwangia: Ohtaekwangia histidinii sp. nov., Ohtaekwangia cretensis sp. nov., Ohtaekwangia indiensis sp. nov., Ohtaekwangia reichenbachii sp. nov. from diverse environment.</title>
        <authorList>
            <person name="Octaviana S."/>
        </authorList>
    </citation>
    <scope>NUCLEOTIDE SEQUENCE [LARGE SCALE GENOMIC DNA]</scope>
    <source>
        <strain evidence="1 2">PWU20</strain>
    </source>
</reference>
<dbReference type="EMBL" id="JAHESD010000008">
    <property type="protein sequence ID" value="MBT1702771.1"/>
    <property type="molecule type" value="Genomic_DNA"/>
</dbReference>
<sequence>MKYTVNNISISYNAEGTKAYGEDVVLLRQALDLTAQKPWGNEGYTVEKLFNDDIEYRLFERSVAELLYSCWRKAGLLVPADFQLDQYHALIKDRVQHLAAVDQTKLLSVDDFPLGIERIEKRISEISGVALRAHNPYDEQRVFHFRVIRPESRDNNPLHRDVWLEDYESCINLYIPIAASNENSSLIIFPGSHLWPESRIERTTKGALIDGVKFNVPAVTNIKGEYVVKRPDPKPNQVLVFSPYIIHGGSVNFNSDKTRISIELRLWKV</sequence>
<keyword evidence="2" id="KW-1185">Reference proteome</keyword>
<comment type="caution">
    <text evidence="1">The sequence shown here is derived from an EMBL/GenBank/DDBJ whole genome shotgun (WGS) entry which is preliminary data.</text>
</comment>